<accession>A0ABT8K5N4</accession>
<protein>
    <recommendedName>
        <fullName evidence="1">DUF7793 domain-containing protein</fullName>
    </recommendedName>
</protein>
<gene>
    <name evidence="2" type="ORF">P5G52_13285</name>
</gene>
<dbReference type="RefSeq" id="WP_301228091.1">
    <property type="nucleotide sequence ID" value="NZ_JAROCG010000001.1"/>
</dbReference>
<dbReference type="Gene3D" id="3.40.970.30">
    <property type="entry name" value="yp_829618.1 like domains"/>
    <property type="match status" value="1"/>
</dbReference>
<dbReference type="InterPro" id="IPR056695">
    <property type="entry name" value="DUF7793"/>
</dbReference>
<keyword evidence="3" id="KW-1185">Reference proteome</keyword>
<comment type="caution">
    <text evidence="2">The sequence shown here is derived from an EMBL/GenBank/DDBJ whole genome shotgun (WGS) entry which is preliminary data.</text>
</comment>
<name>A0ABT8K5N4_9MICC</name>
<evidence type="ECO:0000259" key="1">
    <source>
        <dbReference type="Pfam" id="PF25056"/>
    </source>
</evidence>
<dbReference type="EMBL" id="JAROCG010000001">
    <property type="protein sequence ID" value="MDN4611837.1"/>
    <property type="molecule type" value="Genomic_DNA"/>
</dbReference>
<evidence type="ECO:0000313" key="2">
    <source>
        <dbReference type="EMBL" id="MDN4611837.1"/>
    </source>
</evidence>
<dbReference type="Proteomes" id="UP001174209">
    <property type="component" value="Unassembled WGS sequence"/>
</dbReference>
<sequence length="151" mass="17021">MISTETSTGIPRPFRLTRLARCAVRLRLGQDSVITESDAVAILQQCFDLTGRRQYVLYFELDKVSSISFGARRVLTAARDILACAMVGAEPMDRMLAVPYEQADYPSEYFTERSAALEWLGLMHDILCADPVEHAMSLTVDRDPFVRRRAS</sequence>
<organism evidence="2 3">
    <name type="scientific">Arthrobacter burdickii</name>
    <dbReference type="NCBI Taxonomy" id="3035920"/>
    <lineage>
        <taxon>Bacteria</taxon>
        <taxon>Bacillati</taxon>
        <taxon>Actinomycetota</taxon>
        <taxon>Actinomycetes</taxon>
        <taxon>Micrococcales</taxon>
        <taxon>Micrococcaceae</taxon>
        <taxon>Arthrobacter</taxon>
    </lineage>
</organism>
<reference evidence="2" key="1">
    <citation type="submission" date="2023-06" db="EMBL/GenBank/DDBJ databases">
        <title>MT1 and MT2 Draft Genomes of Novel Species.</title>
        <authorList>
            <person name="Venkateswaran K."/>
        </authorList>
    </citation>
    <scope>NUCLEOTIDE SEQUENCE</scope>
    <source>
        <strain evidence="2">IIF3SC-B10</strain>
    </source>
</reference>
<proteinExistence type="predicted"/>
<feature type="domain" description="DUF7793" evidence="1">
    <location>
        <begin position="29"/>
        <end position="120"/>
    </location>
</feature>
<evidence type="ECO:0000313" key="3">
    <source>
        <dbReference type="Proteomes" id="UP001174209"/>
    </source>
</evidence>
<dbReference type="Pfam" id="PF25056">
    <property type="entry name" value="DUF7793"/>
    <property type="match status" value="1"/>
</dbReference>